<dbReference type="PANTHER" id="PTHR12027">
    <property type="entry name" value="WNT RELATED"/>
    <property type="match status" value="1"/>
</dbReference>
<keyword evidence="10" id="KW-1185">Reference proteome</keyword>
<dbReference type="GO" id="GO:0005109">
    <property type="term" value="F:frizzled binding"/>
    <property type="evidence" value="ECO:0007669"/>
    <property type="project" value="TreeGrafter"/>
</dbReference>
<dbReference type="GO" id="GO:0060070">
    <property type="term" value="P:canonical Wnt signaling pathway"/>
    <property type="evidence" value="ECO:0007669"/>
    <property type="project" value="TreeGrafter"/>
</dbReference>
<evidence type="ECO:0000256" key="2">
    <source>
        <dbReference type="ARBA" id="ARBA00005683"/>
    </source>
</evidence>
<dbReference type="GO" id="GO:0005125">
    <property type="term" value="F:cytokine activity"/>
    <property type="evidence" value="ECO:0007669"/>
    <property type="project" value="TreeGrafter"/>
</dbReference>
<dbReference type="GO" id="GO:0030182">
    <property type="term" value="P:neuron differentiation"/>
    <property type="evidence" value="ECO:0007669"/>
    <property type="project" value="TreeGrafter"/>
</dbReference>
<comment type="subcellular location">
    <subcellularLocation>
        <location evidence="1 8">Secreted</location>
        <location evidence="1 8">Extracellular space</location>
        <location evidence="1 8">Extracellular matrix</location>
    </subcellularLocation>
</comment>
<dbReference type="GO" id="GO:0005615">
    <property type="term" value="C:extracellular space"/>
    <property type="evidence" value="ECO:0007669"/>
    <property type="project" value="TreeGrafter"/>
</dbReference>
<keyword evidence="6 8" id="KW-0879">Wnt signaling pathway</keyword>
<sequence length="208" mass="23764">MCQSIIDHGTKRARRILKQMDFKKVSDPVRKAFNWKNAASGLQVYRQLMPRECRCSGVSGHCTATVCWEATPPSLKVPAQQLKQLYNKAVKIKPTEIEKPFFPTKNPNRSRPARNLVNDTKLIYITDSPSYCKPNPLLGLPGTLNRECDHTQDNSCNKLCSKCGYRKHSVVKKHINTKCNCKFHWCCKVTCDTCIERRLVTKCYLPSS</sequence>
<proteinExistence type="inferred from homology"/>
<keyword evidence="4" id="KW-0964">Secreted</keyword>
<accession>A0A7M5WRJ1</accession>
<comment type="similarity">
    <text evidence="2 8">Belongs to the Wnt family.</text>
</comment>
<dbReference type="Proteomes" id="UP000594262">
    <property type="component" value="Unplaced"/>
</dbReference>
<dbReference type="InterPro" id="IPR005817">
    <property type="entry name" value="Wnt"/>
</dbReference>
<keyword evidence="7" id="KW-1015">Disulfide bond</keyword>
<reference evidence="9" key="1">
    <citation type="submission" date="2021-01" db="UniProtKB">
        <authorList>
            <consortium name="EnsemblMetazoa"/>
        </authorList>
    </citation>
    <scope>IDENTIFICATION</scope>
</reference>
<dbReference type="SMART" id="SM00097">
    <property type="entry name" value="WNT1"/>
    <property type="match status" value="1"/>
</dbReference>
<comment type="function">
    <text evidence="8">Ligand for members of the frizzled family of seven transmembrane receptors.</text>
</comment>
<evidence type="ECO:0000313" key="10">
    <source>
        <dbReference type="Proteomes" id="UP000594262"/>
    </source>
</evidence>
<keyword evidence="3 8" id="KW-0217">Developmental protein</keyword>
<dbReference type="GO" id="GO:0045165">
    <property type="term" value="P:cell fate commitment"/>
    <property type="evidence" value="ECO:0007669"/>
    <property type="project" value="TreeGrafter"/>
</dbReference>
<evidence type="ECO:0000313" key="9">
    <source>
        <dbReference type="EnsemblMetazoa" id="CLYHEMP006225.1"/>
    </source>
</evidence>
<dbReference type="Gene3D" id="3.30.2460.20">
    <property type="match status" value="1"/>
</dbReference>
<evidence type="ECO:0000256" key="5">
    <source>
        <dbReference type="ARBA" id="ARBA00022530"/>
    </source>
</evidence>
<keyword evidence="5" id="KW-0272">Extracellular matrix</keyword>
<protein>
    <recommendedName>
        <fullName evidence="8">Protein Wnt</fullName>
    </recommendedName>
</protein>
<dbReference type="Pfam" id="PF00110">
    <property type="entry name" value="wnt"/>
    <property type="match status" value="1"/>
</dbReference>
<dbReference type="OrthoDB" id="654211at2759"/>
<name>A0A7M5WRJ1_9CNID</name>
<evidence type="ECO:0000256" key="1">
    <source>
        <dbReference type="ARBA" id="ARBA00004498"/>
    </source>
</evidence>
<evidence type="ECO:0000256" key="3">
    <source>
        <dbReference type="ARBA" id="ARBA00022473"/>
    </source>
</evidence>
<evidence type="ECO:0000256" key="8">
    <source>
        <dbReference type="RuleBase" id="RU003500"/>
    </source>
</evidence>
<organism evidence="9 10">
    <name type="scientific">Clytia hemisphaerica</name>
    <dbReference type="NCBI Taxonomy" id="252671"/>
    <lineage>
        <taxon>Eukaryota</taxon>
        <taxon>Metazoa</taxon>
        <taxon>Cnidaria</taxon>
        <taxon>Hydrozoa</taxon>
        <taxon>Hydroidolina</taxon>
        <taxon>Leptothecata</taxon>
        <taxon>Obeliida</taxon>
        <taxon>Clytiidae</taxon>
        <taxon>Clytia</taxon>
    </lineage>
</organism>
<dbReference type="PANTHER" id="PTHR12027:SF97">
    <property type="entry name" value="PROTEIN WNT-4"/>
    <property type="match status" value="1"/>
</dbReference>
<evidence type="ECO:0000256" key="4">
    <source>
        <dbReference type="ARBA" id="ARBA00022525"/>
    </source>
</evidence>
<evidence type="ECO:0000256" key="6">
    <source>
        <dbReference type="ARBA" id="ARBA00022687"/>
    </source>
</evidence>
<evidence type="ECO:0000256" key="7">
    <source>
        <dbReference type="ARBA" id="ARBA00023157"/>
    </source>
</evidence>
<dbReference type="AlphaFoldDB" id="A0A7M5WRJ1"/>
<dbReference type="EnsemblMetazoa" id="CLYHEMT006225.1">
    <property type="protein sequence ID" value="CLYHEMP006225.1"/>
    <property type="gene ID" value="CLYHEMG006225"/>
</dbReference>
<dbReference type="InterPro" id="IPR043158">
    <property type="entry name" value="Wnt_C"/>
</dbReference>